<protein>
    <submittedName>
        <fullName evidence="4">Uncharacterized protein</fullName>
    </submittedName>
</protein>
<sequence length="207" mass="20843">MAPPKARAGTPPTITLLKTLLVVLLLAYVALAQAPPASNPQPGPGAIPQPTTESGDKRKGTKDNERPPIAAAAASSGSGGAGVVMTTVTMISGTPTTITITPTASGLQPPGGGGGVITGTPTVTKVVQSVLVVASTTYGRPLPAAGPIDDEIESHFWDRFMPRPAIGPGSRGSSGASLYLQDRITSCLLTQVLAMGLVVAVLTIDML</sequence>
<keyword evidence="2" id="KW-1133">Transmembrane helix</keyword>
<evidence type="ECO:0000256" key="1">
    <source>
        <dbReference type="SAM" id="MobiDB-lite"/>
    </source>
</evidence>
<reference evidence="4" key="1">
    <citation type="journal article" date="2020" name="Fungal Divers.">
        <title>Resolving the Mortierellaceae phylogeny through synthesis of multi-gene phylogenetics and phylogenomics.</title>
        <authorList>
            <person name="Vandepol N."/>
            <person name="Liber J."/>
            <person name="Desiro A."/>
            <person name="Na H."/>
            <person name="Kennedy M."/>
            <person name="Barry K."/>
            <person name="Grigoriev I.V."/>
            <person name="Miller A.N."/>
            <person name="O'Donnell K."/>
            <person name="Stajich J.E."/>
            <person name="Bonito G."/>
        </authorList>
    </citation>
    <scope>NUCLEOTIDE SEQUENCE</scope>
    <source>
        <strain evidence="4">BC1065</strain>
    </source>
</reference>
<evidence type="ECO:0000256" key="3">
    <source>
        <dbReference type="SAM" id="SignalP"/>
    </source>
</evidence>
<dbReference type="AlphaFoldDB" id="A0A9P6QHW6"/>
<accession>A0A9P6QHW6</accession>
<evidence type="ECO:0000313" key="5">
    <source>
        <dbReference type="Proteomes" id="UP000807716"/>
    </source>
</evidence>
<organism evidence="4 5">
    <name type="scientific">Actinomortierella ambigua</name>
    <dbReference type="NCBI Taxonomy" id="1343610"/>
    <lineage>
        <taxon>Eukaryota</taxon>
        <taxon>Fungi</taxon>
        <taxon>Fungi incertae sedis</taxon>
        <taxon>Mucoromycota</taxon>
        <taxon>Mortierellomycotina</taxon>
        <taxon>Mortierellomycetes</taxon>
        <taxon>Mortierellales</taxon>
        <taxon>Mortierellaceae</taxon>
        <taxon>Actinomortierella</taxon>
    </lineage>
</organism>
<keyword evidence="3" id="KW-0732">Signal</keyword>
<keyword evidence="2" id="KW-0812">Transmembrane</keyword>
<gene>
    <name evidence="4" type="ORF">DFQ27_008670</name>
</gene>
<feature type="chain" id="PRO_5040353135" evidence="3">
    <location>
        <begin position="33"/>
        <end position="207"/>
    </location>
</feature>
<feature type="region of interest" description="Disordered" evidence="1">
    <location>
        <begin position="35"/>
        <end position="80"/>
    </location>
</feature>
<keyword evidence="5" id="KW-1185">Reference proteome</keyword>
<evidence type="ECO:0000256" key="2">
    <source>
        <dbReference type="SAM" id="Phobius"/>
    </source>
</evidence>
<dbReference type="EMBL" id="JAAAJB010000074">
    <property type="protein sequence ID" value="KAG0267529.1"/>
    <property type="molecule type" value="Genomic_DNA"/>
</dbReference>
<feature type="compositionally biased region" description="Pro residues" evidence="1">
    <location>
        <begin position="37"/>
        <end position="47"/>
    </location>
</feature>
<proteinExistence type="predicted"/>
<comment type="caution">
    <text evidence="4">The sequence shown here is derived from an EMBL/GenBank/DDBJ whole genome shotgun (WGS) entry which is preliminary data.</text>
</comment>
<feature type="signal peptide" evidence="3">
    <location>
        <begin position="1"/>
        <end position="32"/>
    </location>
</feature>
<dbReference type="OrthoDB" id="2447669at2759"/>
<dbReference type="Proteomes" id="UP000807716">
    <property type="component" value="Unassembled WGS sequence"/>
</dbReference>
<name>A0A9P6QHW6_9FUNG</name>
<evidence type="ECO:0000313" key="4">
    <source>
        <dbReference type="EMBL" id="KAG0267529.1"/>
    </source>
</evidence>
<feature type="transmembrane region" description="Helical" evidence="2">
    <location>
        <begin position="188"/>
        <end position="206"/>
    </location>
</feature>
<keyword evidence="2" id="KW-0472">Membrane</keyword>
<feature type="compositionally biased region" description="Basic and acidic residues" evidence="1">
    <location>
        <begin position="54"/>
        <end position="66"/>
    </location>
</feature>